<evidence type="ECO:0000313" key="2">
    <source>
        <dbReference type="EMBL" id="CAJ0605137.1"/>
    </source>
</evidence>
<dbReference type="Proteomes" id="UP001176961">
    <property type="component" value="Unassembled WGS sequence"/>
</dbReference>
<keyword evidence="3" id="KW-1185">Reference proteome</keyword>
<accession>A0AA36MD42</accession>
<proteinExistence type="predicted"/>
<gene>
    <name evidence="2" type="ORF">CYNAS_LOCUS17120</name>
</gene>
<feature type="region of interest" description="Disordered" evidence="1">
    <location>
        <begin position="158"/>
        <end position="208"/>
    </location>
</feature>
<comment type="caution">
    <text evidence="2">The sequence shown here is derived from an EMBL/GenBank/DDBJ whole genome shotgun (WGS) entry which is preliminary data.</text>
</comment>
<organism evidence="2 3">
    <name type="scientific">Cylicocyclus nassatus</name>
    <name type="common">Nematode worm</name>
    <dbReference type="NCBI Taxonomy" id="53992"/>
    <lineage>
        <taxon>Eukaryota</taxon>
        <taxon>Metazoa</taxon>
        <taxon>Ecdysozoa</taxon>
        <taxon>Nematoda</taxon>
        <taxon>Chromadorea</taxon>
        <taxon>Rhabditida</taxon>
        <taxon>Rhabditina</taxon>
        <taxon>Rhabditomorpha</taxon>
        <taxon>Strongyloidea</taxon>
        <taxon>Strongylidae</taxon>
        <taxon>Cylicocyclus</taxon>
    </lineage>
</organism>
<evidence type="ECO:0000313" key="3">
    <source>
        <dbReference type="Proteomes" id="UP001176961"/>
    </source>
</evidence>
<sequence>MVFIQSIAFCARKRRPAGGSAQEKSLTSASSMKQSDKTPAEKIPQQKSEDHVFCLPQTKVAEETTNLKSLDDDPKNPLLDPRVRARLMQPPKAPEKTQCPETANVADTIYNVDKQKMGQNDMAKNVPKEGVIEENKISKTSNPSPLQKCYIVSKMASLSRRKQNNDRGREHSPKITKAIIPQRKNDVDAPASGHELNVETSSSSGCPSPSVNMDPILVSHYMAPVAAELQLVLTSSKTGNAVKHFLTFQVKKCQTQSNA</sequence>
<dbReference type="AlphaFoldDB" id="A0AA36MD42"/>
<feature type="region of interest" description="Disordered" evidence="1">
    <location>
        <begin position="13"/>
        <end position="51"/>
    </location>
</feature>
<name>A0AA36MD42_CYLNA</name>
<dbReference type="EMBL" id="CATQJL010000316">
    <property type="protein sequence ID" value="CAJ0605137.1"/>
    <property type="molecule type" value="Genomic_DNA"/>
</dbReference>
<evidence type="ECO:0000256" key="1">
    <source>
        <dbReference type="SAM" id="MobiDB-lite"/>
    </source>
</evidence>
<protein>
    <submittedName>
        <fullName evidence="2">Uncharacterized protein</fullName>
    </submittedName>
</protein>
<feature type="compositionally biased region" description="Polar residues" evidence="1">
    <location>
        <begin position="22"/>
        <end position="33"/>
    </location>
</feature>
<reference evidence="2" key="1">
    <citation type="submission" date="2023-07" db="EMBL/GenBank/DDBJ databases">
        <authorList>
            <consortium name="CYATHOMIX"/>
        </authorList>
    </citation>
    <scope>NUCLEOTIDE SEQUENCE</scope>
    <source>
        <strain evidence="2">N/A</strain>
    </source>
</reference>
<feature type="compositionally biased region" description="Basic and acidic residues" evidence="1">
    <location>
        <begin position="163"/>
        <end position="173"/>
    </location>
</feature>